<dbReference type="EMBL" id="JASCZI010120884">
    <property type="protein sequence ID" value="MED6156882.1"/>
    <property type="molecule type" value="Genomic_DNA"/>
</dbReference>
<name>A0ABU6U848_9FABA</name>
<gene>
    <name evidence="2" type="ORF">PIB30_018453</name>
</gene>
<evidence type="ECO:0000313" key="3">
    <source>
        <dbReference type="Proteomes" id="UP001341840"/>
    </source>
</evidence>
<keyword evidence="3" id="KW-1185">Reference proteome</keyword>
<accession>A0ABU6U848</accession>
<comment type="caution">
    <text evidence="2">The sequence shown here is derived from an EMBL/GenBank/DDBJ whole genome shotgun (WGS) entry which is preliminary data.</text>
</comment>
<organism evidence="2 3">
    <name type="scientific">Stylosanthes scabra</name>
    <dbReference type="NCBI Taxonomy" id="79078"/>
    <lineage>
        <taxon>Eukaryota</taxon>
        <taxon>Viridiplantae</taxon>
        <taxon>Streptophyta</taxon>
        <taxon>Embryophyta</taxon>
        <taxon>Tracheophyta</taxon>
        <taxon>Spermatophyta</taxon>
        <taxon>Magnoliopsida</taxon>
        <taxon>eudicotyledons</taxon>
        <taxon>Gunneridae</taxon>
        <taxon>Pentapetalae</taxon>
        <taxon>rosids</taxon>
        <taxon>fabids</taxon>
        <taxon>Fabales</taxon>
        <taxon>Fabaceae</taxon>
        <taxon>Papilionoideae</taxon>
        <taxon>50 kb inversion clade</taxon>
        <taxon>dalbergioids sensu lato</taxon>
        <taxon>Dalbergieae</taxon>
        <taxon>Pterocarpus clade</taxon>
        <taxon>Stylosanthes</taxon>
    </lineage>
</organism>
<sequence>MHTEEGNENENQAKKLSHWQQEPNQVQTQYQQIQNQGPTQIQIQQKSTQHRKAGVVTWHPPPSGCIKCNVDGAFCKPAGSGATTAVFRKPAGSGATAAVFRDSNGRINKIEDEEDAVQNLEAFPSPNLVQWQKLNPSVGRLRDGDLCGLTNRIADYVLNLFEMMGIHFEDKAMGKEECSK</sequence>
<evidence type="ECO:0000256" key="1">
    <source>
        <dbReference type="SAM" id="MobiDB-lite"/>
    </source>
</evidence>
<proteinExistence type="predicted"/>
<dbReference type="Proteomes" id="UP001341840">
    <property type="component" value="Unassembled WGS sequence"/>
</dbReference>
<evidence type="ECO:0000313" key="2">
    <source>
        <dbReference type="EMBL" id="MED6156882.1"/>
    </source>
</evidence>
<protein>
    <recommendedName>
        <fullName evidence="4">RNase H type-1 domain-containing protein</fullName>
    </recommendedName>
</protein>
<evidence type="ECO:0008006" key="4">
    <source>
        <dbReference type="Google" id="ProtNLM"/>
    </source>
</evidence>
<reference evidence="2 3" key="1">
    <citation type="journal article" date="2023" name="Plants (Basel)">
        <title>Bridging the Gap: Combining Genomics and Transcriptomics Approaches to Understand Stylosanthes scabra, an Orphan Legume from the Brazilian Caatinga.</title>
        <authorList>
            <person name="Ferreira-Neto J.R.C."/>
            <person name="da Silva M.D."/>
            <person name="Binneck E."/>
            <person name="de Melo N.F."/>
            <person name="da Silva R.H."/>
            <person name="de Melo A.L.T.M."/>
            <person name="Pandolfi V."/>
            <person name="Bustamante F.O."/>
            <person name="Brasileiro-Vidal A.C."/>
            <person name="Benko-Iseppon A.M."/>
        </authorList>
    </citation>
    <scope>NUCLEOTIDE SEQUENCE [LARGE SCALE GENOMIC DNA]</scope>
    <source>
        <tissue evidence="2">Leaves</tissue>
    </source>
</reference>
<feature type="region of interest" description="Disordered" evidence="1">
    <location>
        <begin position="1"/>
        <end position="25"/>
    </location>
</feature>